<gene>
    <name evidence="1" type="ORF">ACFFSA_24260</name>
</gene>
<dbReference type="Proteomes" id="UP001589532">
    <property type="component" value="Unassembled WGS sequence"/>
</dbReference>
<dbReference type="SUPFAM" id="SSF51735">
    <property type="entry name" value="NAD(P)-binding Rossmann-fold domains"/>
    <property type="match status" value="1"/>
</dbReference>
<keyword evidence="2" id="KW-1185">Reference proteome</keyword>
<name>A0ABV5S3G9_9ACTN</name>
<sequence>MRVGRVSHGDPLTTFVYDTTMMRATTSVVNGRPEGRNMRLLVIGGTSFVGRTIVGDALGRGHEITTFNRGLTGKDIDGVEALRGDRSTDEGVQVLAGRSFDAVIDPGGQVPAHVLRTAQAMAGCAPFYAFVSTTGVYQAWNTASLDESAATWPGVPDQDGDPADLEKLRVHKRGCELAVEQTYGLDASLVARAGSIVGPHDNLGQLPWWLTRIAEGGRVIAPGDPGRGLQLIDVRDLSAFVLDQVEAQAGGIHNVVPDGPNTTMGRLVGGCVQATGSDADPVWVDEGFLLSQGVLPWAELPLWIPDVPDTAGFWAVSGASAKAAGLRTRPFGDSVRDTWQWLRSGGEVRTAPGAPPLGLAGEKEQQVLAAWDARLSEGN</sequence>
<dbReference type="Gene3D" id="3.40.50.720">
    <property type="entry name" value="NAD(P)-binding Rossmann-like Domain"/>
    <property type="match status" value="1"/>
</dbReference>
<evidence type="ECO:0000313" key="1">
    <source>
        <dbReference type="EMBL" id="MFB9626209.1"/>
    </source>
</evidence>
<dbReference type="EMBL" id="JBHMBW010000021">
    <property type="protein sequence ID" value="MFB9626209.1"/>
    <property type="molecule type" value="Genomic_DNA"/>
</dbReference>
<accession>A0ABV5S3G9</accession>
<evidence type="ECO:0000313" key="2">
    <source>
        <dbReference type="Proteomes" id="UP001589532"/>
    </source>
</evidence>
<proteinExistence type="predicted"/>
<dbReference type="InterPro" id="IPR036291">
    <property type="entry name" value="NAD(P)-bd_dom_sf"/>
</dbReference>
<protein>
    <submittedName>
        <fullName evidence="1">NAD-dependent epimerase</fullName>
    </submittedName>
</protein>
<comment type="caution">
    <text evidence="1">The sequence shown here is derived from an EMBL/GenBank/DDBJ whole genome shotgun (WGS) entry which is preliminary data.</text>
</comment>
<organism evidence="1 2">
    <name type="scientific">Nonomuraea helvata</name>
    <dbReference type="NCBI Taxonomy" id="37484"/>
    <lineage>
        <taxon>Bacteria</taxon>
        <taxon>Bacillati</taxon>
        <taxon>Actinomycetota</taxon>
        <taxon>Actinomycetes</taxon>
        <taxon>Streptosporangiales</taxon>
        <taxon>Streptosporangiaceae</taxon>
        <taxon>Nonomuraea</taxon>
    </lineage>
</organism>
<reference evidence="1 2" key="1">
    <citation type="submission" date="2024-09" db="EMBL/GenBank/DDBJ databases">
        <authorList>
            <person name="Sun Q."/>
            <person name="Mori K."/>
        </authorList>
    </citation>
    <scope>NUCLEOTIDE SEQUENCE [LARGE SCALE GENOMIC DNA]</scope>
    <source>
        <strain evidence="1 2">JCM 3143</strain>
    </source>
</reference>